<dbReference type="InterPro" id="IPR003029">
    <property type="entry name" value="S1_domain"/>
</dbReference>
<dbReference type="Gene3D" id="3.30.1370.10">
    <property type="entry name" value="K Homology domain, type 1"/>
    <property type="match status" value="1"/>
</dbReference>
<dbReference type="AlphaFoldDB" id="A0A914D9Z1"/>
<dbReference type="InterPro" id="IPR015847">
    <property type="entry name" value="ExoRNase_PH_dom2"/>
</dbReference>
<dbReference type="Gene3D" id="3.30.230.70">
    <property type="entry name" value="GHMP Kinase, N-terminal domain"/>
    <property type="match status" value="2"/>
</dbReference>
<evidence type="ECO:0000256" key="5">
    <source>
        <dbReference type="ARBA" id="ARBA00022884"/>
    </source>
</evidence>
<dbReference type="InterPro" id="IPR036345">
    <property type="entry name" value="ExoRNase_PH_dom2_sf"/>
</dbReference>
<dbReference type="Pfam" id="PF01138">
    <property type="entry name" value="RNase_PH"/>
    <property type="match status" value="2"/>
</dbReference>
<keyword evidence="7" id="KW-1185">Reference proteome</keyword>
<dbReference type="PANTHER" id="PTHR11252">
    <property type="entry name" value="POLYRIBONUCLEOTIDE NUCLEOTIDYLTRANSFERASE"/>
    <property type="match status" value="1"/>
</dbReference>
<dbReference type="GO" id="GO:0000965">
    <property type="term" value="P:mitochondrial RNA 3'-end processing"/>
    <property type="evidence" value="ECO:0007669"/>
    <property type="project" value="TreeGrafter"/>
</dbReference>
<reference evidence="8" key="1">
    <citation type="submission" date="2022-11" db="UniProtKB">
        <authorList>
            <consortium name="WormBaseParasite"/>
        </authorList>
    </citation>
    <scope>IDENTIFICATION</scope>
</reference>
<dbReference type="Proteomes" id="UP000887540">
    <property type="component" value="Unplaced"/>
</dbReference>
<name>A0A914D9Z1_9BILA</name>
<dbReference type="CDD" id="cd11364">
    <property type="entry name" value="RNase_PH_PNPase_2"/>
    <property type="match status" value="1"/>
</dbReference>
<dbReference type="Pfam" id="PF03725">
    <property type="entry name" value="RNase_PH_C"/>
    <property type="match status" value="1"/>
</dbReference>
<dbReference type="InterPro" id="IPR012162">
    <property type="entry name" value="PNPase"/>
</dbReference>
<dbReference type="GO" id="GO:0005739">
    <property type="term" value="C:mitochondrion"/>
    <property type="evidence" value="ECO:0007669"/>
    <property type="project" value="TreeGrafter"/>
</dbReference>
<evidence type="ECO:0000256" key="1">
    <source>
        <dbReference type="ARBA" id="ARBA00007404"/>
    </source>
</evidence>
<dbReference type="EC" id="2.7.7.8" evidence="2"/>
<dbReference type="InterPro" id="IPR020568">
    <property type="entry name" value="Ribosomal_Su5_D2-typ_SF"/>
</dbReference>
<dbReference type="PROSITE" id="PS50126">
    <property type="entry name" value="S1"/>
    <property type="match status" value="1"/>
</dbReference>
<evidence type="ECO:0000256" key="4">
    <source>
        <dbReference type="ARBA" id="ARBA00022695"/>
    </source>
</evidence>
<protein>
    <recommendedName>
        <fullName evidence="2">polyribonucleotide nucleotidyltransferase</fullName>
        <ecNumber evidence="2">2.7.7.8</ecNumber>
    </recommendedName>
</protein>
<dbReference type="InterPro" id="IPR027408">
    <property type="entry name" value="PNPase/RNase_PH_dom_sf"/>
</dbReference>
<dbReference type="InterPro" id="IPR036612">
    <property type="entry name" value="KH_dom_type_1_sf"/>
</dbReference>
<evidence type="ECO:0000313" key="8">
    <source>
        <dbReference type="WBParaSite" id="ACRNAN_scaffold2046.g17934.t1"/>
    </source>
</evidence>
<dbReference type="NCBIfam" id="NF008805">
    <property type="entry name" value="PRK11824.1"/>
    <property type="match status" value="1"/>
</dbReference>
<dbReference type="InterPro" id="IPR012340">
    <property type="entry name" value="NA-bd_OB-fold"/>
</dbReference>
<dbReference type="Gene3D" id="2.40.50.140">
    <property type="entry name" value="Nucleic acid-binding proteins"/>
    <property type="match status" value="1"/>
</dbReference>
<evidence type="ECO:0000313" key="7">
    <source>
        <dbReference type="Proteomes" id="UP000887540"/>
    </source>
</evidence>
<dbReference type="GO" id="GO:0000958">
    <property type="term" value="P:mitochondrial mRNA catabolic process"/>
    <property type="evidence" value="ECO:0007669"/>
    <property type="project" value="TreeGrafter"/>
</dbReference>
<dbReference type="NCBIfam" id="TIGR03591">
    <property type="entry name" value="polynuc_phos"/>
    <property type="match status" value="1"/>
</dbReference>
<sequence length="715" mass="79847">MARLADGSAVVYEGNNAVLATVTSKMKAMGSHTGFLPLSVDFKQSAAALGRIPTNYLRREMSSSDVDILYSRIIDRSIRPTFPKDFFFDTQIMCKPLSLDETGDPVVLGLNAASTALAISPVPVLRTVAASRVALVDGKIIVNPNRDQRKASKLDLLLAGTADLEQKDYRVTMIEMDGHQIDMETLSECIKHGFHEIIKIITAIEELRCKVPDVKKEKYEKFHISPEFKAVLEQFTDMIEARIRFILLDGMLDKQKRDESLIRTGKDVIRFMKDEIAEYTNEDFMMEIFWLTVRRVIRQLVLEERKRVDGRTLTEFRKINIEVDMFKKLHGSALFTRGQSQVMATVTFDSPQAAFRPDAIAELLGAQEMKKFMLHYEFPPFATNELPKAGRGSSRREIGHGILAEKALKHMVPKEFPYAIRLACQVLESAGSTSMASACAGSLALYDAGVELENPVGGVAIGMIQEKDNSGNEKYEILTDILGIEDFAGDMDFKMAGTQIGFTAMQLDVKSSGLSMDQLTKSLSRGQSGIDHVLDEMNKAIAKPRAQFKPTVPIIETIDLISYKRMLLFKNGAQNAKLIEAETGVKLHQELDGSVVLLAPNKEKMDAAKEYMKNLLEEQTDTQLDYGGIYKAEIVEILEHGVLVTIKKGVRPMLINNNNLSSQRVAHASALGFEIGQQIHVQYLGRDSETGQHRLSRKLLQATNLRTQSFLDDKK</sequence>
<dbReference type="SUPFAM" id="SSF50249">
    <property type="entry name" value="Nucleic acid-binding proteins"/>
    <property type="match status" value="1"/>
</dbReference>
<evidence type="ECO:0000259" key="6">
    <source>
        <dbReference type="PROSITE" id="PS50126"/>
    </source>
</evidence>
<comment type="similarity">
    <text evidence="1">Belongs to the polyribonucleotide nucleotidyltransferase family.</text>
</comment>
<keyword evidence="5" id="KW-0694">RNA-binding</keyword>
<evidence type="ECO:0000256" key="2">
    <source>
        <dbReference type="ARBA" id="ARBA00012416"/>
    </source>
</evidence>
<dbReference type="PANTHER" id="PTHR11252:SF0">
    <property type="entry name" value="POLYRIBONUCLEOTIDE NUCLEOTIDYLTRANSFERASE 1, MITOCHONDRIAL"/>
    <property type="match status" value="1"/>
</dbReference>
<keyword evidence="3" id="KW-0808">Transferase</keyword>
<dbReference type="GO" id="GO:0004654">
    <property type="term" value="F:polyribonucleotide nucleotidyltransferase activity"/>
    <property type="evidence" value="ECO:0007669"/>
    <property type="project" value="UniProtKB-EC"/>
</dbReference>
<dbReference type="SUPFAM" id="SSF54211">
    <property type="entry name" value="Ribosomal protein S5 domain 2-like"/>
    <property type="match status" value="2"/>
</dbReference>
<dbReference type="GO" id="GO:0005829">
    <property type="term" value="C:cytosol"/>
    <property type="evidence" value="ECO:0007669"/>
    <property type="project" value="TreeGrafter"/>
</dbReference>
<dbReference type="InterPro" id="IPR001247">
    <property type="entry name" value="ExoRNase_PH_dom1"/>
</dbReference>
<organism evidence="7 8">
    <name type="scientific">Acrobeloides nanus</name>
    <dbReference type="NCBI Taxonomy" id="290746"/>
    <lineage>
        <taxon>Eukaryota</taxon>
        <taxon>Metazoa</taxon>
        <taxon>Ecdysozoa</taxon>
        <taxon>Nematoda</taxon>
        <taxon>Chromadorea</taxon>
        <taxon>Rhabditida</taxon>
        <taxon>Tylenchina</taxon>
        <taxon>Cephalobomorpha</taxon>
        <taxon>Cephaloboidea</taxon>
        <taxon>Cephalobidae</taxon>
        <taxon>Acrobeloides</taxon>
    </lineage>
</organism>
<evidence type="ECO:0000256" key="3">
    <source>
        <dbReference type="ARBA" id="ARBA00022679"/>
    </source>
</evidence>
<dbReference type="SUPFAM" id="SSF55666">
    <property type="entry name" value="Ribonuclease PH domain 2-like"/>
    <property type="match status" value="2"/>
</dbReference>
<dbReference type="GO" id="GO:0000175">
    <property type="term" value="F:3'-5'-RNA exonuclease activity"/>
    <property type="evidence" value="ECO:0007669"/>
    <property type="project" value="TreeGrafter"/>
</dbReference>
<keyword evidence="4" id="KW-0548">Nucleotidyltransferase</keyword>
<dbReference type="WBParaSite" id="ACRNAN_scaffold2046.g17934.t1">
    <property type="protein sequence ID" value="ACRNAN_scaffold2046.g17934.t1"/>
    <property type="gene ID" value="ACRNAN_scaffold2046.g17934"/>
</dbReference>
<dbReference type="GO" id="GO:0003723">
    <property type="term" value="F:RNA binding"/>
    <property type="evidence" value="ECO:0007669"/>
    <property type="project" value="UniProtKB-KW"/>
</dbReference>
<feature type="domain" description="S1 motif" evidence="6">
    <location>
        <begin position="627"/>
        <end position="698"/>
    </location>
</feature>
<accession>A0A914D9Z1</accession>
<proteinExistence type="inferred from homology"/>